<comment type="similarity">
    <text evidence="3">Belongs to the peroxin-22 family.</text>
</comment>
<comment type="function">
    <text evidence="1">Involved in peroxisome biogenesis.</text>
</comment>
<reference evidence="11" key="1">
    <citation type="submission" date="2014-03" db="EMBL/GenBank/DDBJ databases">
        <authorList>
            <person name="Casaregola S."/>
        </authorList>
    </citation>
    <scope>NUCLEOTIDE SEQUENCE [LARGE SCALE GENOMIC DNA]</scope>
    <source>
        <strain evidence="11">CLIB 918</strain>
    </source>
</reference>
<keyword evidence="6" id="KW-0812">Transmembrane</keyword>
<evidence type="ECO:0000256" key="4">
    <source>
        <dbReference type="ARBA" id="ARBA00018967"/>
    </source>
</evidence>
<dbReference type="Pfam" id="PF12827">
    <property type="entry name" value="Peroxin-22"/>
    <property type="match status" value="1"/>
</dbReference>
<evidence type="ECO:0000256" key="3">
    <source>
        <dbReference type="ARBA" id="ARBA00009642"/>
    </source>
</evidence>
<comment type="caution">
    <text evidence="11">The sequence shown here is derived from an EMBL/GenBank/DDBJ whole genome shotgun (WGS) entry which is preliminary data.</text>
</comment>
<evidence type="ECO:0000256" key="8">
    <source>
        <dbReference type="ARBA" id="ARBA00023136"/>
    </source>
</evidence>
<accession>A0A0J9XBL2</accession>
<keyword evidence="8" id="KW-0472">Membrane</keyword>
<dbReference type="EMBL" id="CCBN010000007">
    <property type="protein sequence ID" value="CDO54206.1"/>
    <property type="molecule type" value="Genomic_DNA"/>
</dbReference>
<dbReference type="InterPro" id="IPR024359">
    <property type="entry name" value="Peroxin-22"/>
</dbReference>
<sequence length="179" mass="18828">MSRSAQSARTRALLAAAATVALAGAATAYFYFTSGPSSDNHAATAAGSSSSSSAAPATPQNRTKSKRHIAVLVTQACLEHGLPISLLLEKYPHAVLLLAPDLVDLAHPRLVDQVPAAEHYRLIRCESYKGALHVLKHLRPALAMLPPADVCGIGLNDLDNFAQQTEVISDESVARLLAA</sequence>
<proteinExistence type="inferred from homology"/>
<feature type="compositionally biased region" description="Low complexity" evidence="10">
    <location>
        <begin position="42"/>
        <end position="59"/>
    </location>
</feature>
<evidence type="ECO:0000256" key="2">
    <source>
        <dbReference type="ARBA" id="ARBA00004549"/>
    </source>
</evidence>
<name>A0A0J9XBL2_GEOCN</name>
<dbReference type="GO" id="GO:0005778">
    <property type="term" value="C:peroxisomal membrane"/>
    <property type="evidence" value="ECO:0007669"/>
    <property type="project" value="UniProtKB-SubCell"/>
</dbReference>
<protein>
    <recommendedName>
        <fullName evidence="4">Peroxisome assembly protein 22</fullName>
    </recommendedName>
</protein>
<keyword evidence="5" id="KW-0962">Peroxisome biogenesis</keyword>
<evidence type="ECO:0000313" key="11">
    <source>
        <dbReference type="EMBL" id="CDO54206.1"/>
    </source>
</evidence>
<evidence type="ECO:0000256" key="9">
    <source>
        <dbReference type="ARBA" id="ARBA00023140"/>
    </source>
</evidence>
<evidence type="ECO:0000256" key="10">
    <source>
        <dbReference type="SAM" id="MobiDB-lite"/>
    </source>
</evidence>
<dbReference type="OrthoDB" id="4093887at2759"/>
<gene>
    <name evidence="11" type="ORF">BN980_GECA07s00829g</name>
</gene>
<keyword evidence="12" id="KW-1185">Reference proteome</keyword>
<feature type="region of interest" description="Disordered" evidence="10">
    <location>
        <begin position="41"/>
        <end position="63"/>
    </location>
</feature>
<dbReference type="AlphaFoldDB" id="A0A0J9XBL2"/>
<comment type="subcellular location">
    <subcellularLocation>
        <location evidence="2">Peroxisome membrane</location>
        <topology evidence="2">Single-pass membrane protein</topology>
    </subcellularLocation>
</comment>
<keyword evidence="7" id="KW-1133">Transmembrane helix</keyword>
<dbReference type="Proteomes" id="UP000242525">
    <property type="component" value="Unassembled WGS sequence"/>
</dbReference>
<evidence type="ECO:0000256" key="7">
    <source>
        <dbReference type="ARBA" id="ARBA00022989"/>
    </source>
</evidence>
<dbReference type="GO" id="GO:0007031">
    <property type="term" value="P:peroxisome organization"/>
    <property type="evidence" value="ECO:0007669"/>
    <property type="project" value="UniProtKB-KW"/>
</dbReference>
<evidence type="ECO:0000256" key="5">
    <source>
        <dbReference type="ARBA" id="ARBA00022593"/>
    </source>
</evidence>
<dbReference type="InterPro" id="IPR038613">
    <property type="entry name" value="Peroxin-22_C_sf"/>
</dbReference>
<evidence type="ECO:0000256" key="1">
    <source>
        <dbReference type="ARBA" id="ARBA00003659"/>
    </source>
</evidence>
<evidence type="ECO:0000256" key="6">
    <source>
        <dbReference type="ARBA" id="ARBA00022692"/>
    </source>
</evidence>
<dbReference type="Gene3D" id="3.40.50.11730">
    <property type="entry name" value="Peroxisome assembly protein 22"/>
    <property type="match status" value="1"/>
</dbReference>
<organism evidence="11 12">
    <name type="scientific">Geotrichum candidum</name>
    <name type="common">Oospora lactis</name>
    <name type="synonym">Dipodascus geotrichum</name>
    <dbReference type="NCBI Taxonomy" id="1173061"/>
    <lineage>
        <taxon>Eukaryota</taxon>
        <taxon>Fungi</taxon>
        <taxon>Dikarya</taxon>
        <taxon>Ascomycota</taxon>
        <taxon>Saccharomycotina</taxon>
        <taxon>Dipodascomycetes</taxon>
        <taxon>Dipodascales</taxon>
        <taxon>Dipodascaceae</taxon>
        <taxon>Geotrichum</taxon>
    </lineage>
</organism>
<keyword evidence="9" id="KW-0576">Peroxisome</keyword>
<evidence type="ECO:0000313" key="12">
    <source>
        <dbReference type="Proteomes" id="UP000242525"/>
    </source>
</evidence>